<keyword evidence="9" id="KW-1185">Reference proteome</keyword>
<evidence type="ECO:0000256" key="2">
    <source>
        <dbReference type="ARBA" id="ARBA00022692"/>
    </source>
</evidence>
<dbReference type="AlphaFoldDB" id="A0A1J7JJT5"/>
<evidence type="ECO:0000259" key="7">
    <source>
        <dbReference type="Pfam" id="PF01284"/>
    </source>
</evidence>
<dbReference type="GO" id="GO:0016020">
    <property type="term" value="C:membrane"/>
    <property type="evidence" value="ECO:0007669"/>
    <property type="project" value="UniProtKB-SubCell"/>
</dbReference>
<evidence type="ECO:0000256" key="6">
    <source>
        <dbReference type="SAM" id="Phobius"/>
    </source>
</evidence>
<gene>
    <name evidence="8" type="ORF">CONLIGDRAFT_644119</name>
</gene>
<dbReference type="STRING" id="1408157.A0A1J7JJT5"/>
<feature type="region of interest" description="Disordered" evidence="5">
    <location>
        <begin position="200"/>
        <end position="335"/>
    </location>
</feature>
<evidence type="ECO:0000256" key="3">
    <source>
        <dbReference type="ARBA" id="ARBA00022989"/>
    </source>
</evidence>
<feature type="compositionally biased region" description="Polar residues" evidence="5">
    <location>
        <begin position="263"/>
        <end position="281"/>
    </location>
</feature>
<name>A0A1J7JJT5_9PEZI</name>
<evidence type="ECO:0000256" key="5">
    <source>
        <dbReference type="SAM" id="MobiDB-lite"/>
    </source>
</evidence>
<dbReference type="InParanoid" id="A0A1J7JJT5"/>
<evidence type="ECO:0000313" key="8">
    <source>
        <dbReference type="EMBL" id="OIW30096.1"/>
    </source>
</evidence>
<organism evidence="8 9">
    <name type="scientific">Coniochaeta ligniaria NRRL 30616</name>
    <dbReference type="NCBI Taxonomy" id="1408157"/>
    <lineage>
        <taxon>Eukaryota</taxon>
        <taxon>Fungi</taxon>
        <taxon>Dikarya</taxon>
        <taxon>Ascomycota</taxon>
        <taxon>Pezizomycotina</taxon>
        <taxon>Sordariomycetes</taxon>
        <taxon>Sordariomycetidae</taxon>
        <taxon>Coniochaetales</taxon>
        <taxon>Coniochaetaceae</taxon>
        <taxon>Coniochaeta</taxon>
    </lineage>
</organism>
<keyword evidence="4 6" id="KW-0472">Membrane</keyword>
<dbReference type="EMBL" id="KV875097">
    <property type="protein sequence ID" value="OIW30096.1"/>
    <property type="molecule type" value="Genomic_DNA"/>
</dbReference>
<dbReference type="OrthoDB" id="5284712at2759"/>
<dbReference type="InterPro" id="IPR008253">
    <property type="entry name" value="Marvel"/>
</dbReference>
<sequence>MGWSEFEWDPENLPGLKLGLHIAQIIFAFIAFALGISVFKDATSAVVGNNGWAFAVCFLSVPAWIYLCMAPRFPRTRKLAQPMVMAVVDGVFVILWLSAFAAQAAYNTANLCGGACGQSKAVVAMGFFVLFVCPPPPSPRPPHDLFFCATTFLSIYTVKFYEWNGRLPGYDKGITAQNIDPDKAAFSMAPHDEEAYAHVPMNDHDHDHDDHHDPYAAGPSSSTDPYSAAQAGSAYDAQPSHVGGSSAYDDADTGYGGAGRQMSHGSGYSGGATSVQDNPFRQDNPFDDDHEYAAPHQPHQSAANLGRPYAPPTAEEYDDDRPVQFPAADYDKIVR</sequence>
<feature type="compositionally biased region" description="Basic and acidic residues" evidence="5">
    <location>
        <begin position="200"/>
        <end position="214"/>
    </location>
</feature>
<reference evidence="8 9" key="1">
    <citation type="submission" date="2016-10" db="EMBL/GenBank/DDBJ databases">
        <title>Draft genome sequence of Coniochaeta ligniaria NRRL30616, a lignocellulolytic fungus for bioabatement of inhibitors in plant biomass hydrolysates.</title>
        <authorList>
            <consortium name="DOE Joint Genome Institute"/>
            <person name="Jimenez D.J."/>
            <person name="Hector R.E."/>
            <person name="Riley R."/>
            <person name="Sun H."/>
            <person name="Grigoriev I.V."/>
            <person name="Van Elsas J.D."/>
            <person name="Nichols N.N."/>
        </authorList>
    </citation>
    <scope>NUCLEOTIDE SEQUENCE [LARGE SCALE GENOMIC DNA]</scope>
    <source>
        <strain evidence="8 9">NRRL 30616</strain>
    </source>
</reference>
<proteinExistence type="predicted"/>
<feature type="domain" description="MARVEL" evidence="7">
    <location>
        <begin position="17"/>
        <end position="133"/>
    </location>
</feature>
<comment type="subcellular location">
    <subcellularLocation>
        <location evidence="1">Membrane</location>
        <topology evidence="1">Multi-pass membrane protein</topology>
    </subcellularLocation>
</comment>
<dbReference type="Pfam" id="PF01284">
    <property type="entry name" value="MARVEL"/>
    <property type="match status" value="1"/>
</dbReference>
<feature type="transmembrane region" description="Helical" evidence="6">
    <location>
        <begin position="83"/>
        <end position="106"/>
    </location>
</feature>
<dbReference type="PANTHER" id="PTHR37451:SF3">
    <property type="entry name" value="MARVEL DOMAIN-CONTAINING PROTEIN"/>
    <property type="match status" value="1"/>
</dbReference>
<dbReference type="Proteomes" id="UP000182658">
    <property type="component" value="Unassembled WGS sequence"/>
</dbReference>
<feature type="transmembrane region" description="Helical" evidence="6">
    <location>
        <begin position="51"/>
        <end position="71"/>
    </location>
</feature>
<evidence type="ECO:0000256" key="1">
    <source>
        <dbReference type="ARBA" id="ARBA00004141"/>
    </source>
</evidence>
<dbReference type="PANTHER" id="PTHR37451">
    <property type="entry name" value="MARVEL DOMAIN"/>
    <property type="match status" value="1"/>
</dbReference>
<feature type="transmembrane region" description="Helical" evidence="6">
    <location>
        <begin position="20"/>
        <end position="39"/>
    </location>
</feature>
<evidence type="ECO:0000313" key="9">
    <source>
        <dbReference type="Proteomes" id="UP000182658"/>
    </source>
</evidence>
<accession>A0A1J7JJT5</accession>
<protein>
    <recommendedName>
        <fullName evidence="7">MARVEL domain-containing protein</fullName>
    </recommendedName>
</protein>
<evidence type="ECO:0000256" key="4">
    <source>
        <dbReference type="ARBA" id="ARBA00023136"/>
    </source>
</evidence>
<keyword evidence="3 6" id="KW-1133">Transmembrane helix</keyword>
<keyword evidence="2 6" id="KW-0812">Transmembrane</keyword>